<dbReference type="OrthoDB" id="265717at2759"/>
<dbReference type="PROSITE" id="PS50280">
    <property type="entry name" value="SET"/>
    <property type="match status" value="1"/>
</dbReference>
<evidence type="ECO:0000313" key="4">
    <source>
        <dbReference type="Proteomes" id="UP000054144"/>
    </source>
</evidence>
<keyword evidence="4" id="KW-1185">Reference proteome</keyword>
<dbReference type="SMART" id="SM00317">
    <property type="entry name" value="SET"/>
    <property type="match status" value="1"/>
</dbReference>
<feature type="region of interest" description="Disordered" evidence="1">
    <location>
        <begin position="1"/>
        <end position="29"/>
    </location>
</feature>
<dbReference type="Gene3D" id="2.170.270.10">
    <property type="entry name" value="SET domain"/>
    <property type="match status" value="1"/>
</dbReference>
<dbReference type="InterPro" id="IPR053185">
    <property type="entry name" value="SET_domain_protein"/>
</dbReference>
<organism evidence="3 4">
    <name type="scientific">Fistulina hepatica ATCC 64428</name>
    <dbReference type="NCBI Taxonomy" id="1128425"/>
    <lineage>
        <taxon>Eukaryota</taxon>
        <taxon>Fungi</taxon>
        <taxon>Dikarya</taxon>
        <taxon>Basidiomycota</taxon>
        <taxon>Agaricomycotina</taxon>
        <taxon>Agaricomycetes</taxon>
        <taxon>Agaricomycetidae</taxon>
        <taxon>Agaricales</taxon>
        <taxon>Fistulinaceae</taxon>
        <taxon>Fistulina</taxon>
    </lineage>
</organism>
<accession>A0A0D7A4Z9</accession>
<evidence type="ECO:0000256" key="1">
    <source>
        <dbReference type="SAM" id="MobiDB-lite"/>
    </source>
</evidence>
<dbReference type="Proteomes" id="UP000054144">
    <property type="component" value="Unassembled WGS sequence"/>
</dbReference>
<feature type="compositionally biased region" description="Low complexity" evidence="1">
    <location>
        <begin position="404"/>
        <end position="415"/>
    </location>
</feature>
<proteinExistence type="predicted"/>
<dbReference type="CDD" id="cd20071">
    <property type="entry name" value="SET_SMYD"/>
    <property type="match status" value="1"/>
</dbReference>
<dbReference type="EMBL" id="KN882048">
    <property type="protein sequence ID" value="KIY45454.1"/>
    <property type="molecule type" value="Genomic_DNA"/>
</dbReference>
<feature type="compositionally biased region" description="Pro residues" evidence="1">
    <location>
        <begin position="1"/>
        <end position="10"/>
    </location>
</feature>
<dbReference type="PANTHER" id="PTHR47332:SF4">
    <property type="entry name" value="SET DOMAIN-CONTAINING PROTEIN 5"/>
    <property type="match status" value="1"/>
</dbReference>
<dbReference type="PANTHER" id="PTHR47332">
    <property type="entry name" value="SET DOMAIN-CONTAINING PROTEIN 5"/>
    <property type="match status" value="1"/>
</dbReference>
<feature type="domain" description="SET" evidence="2">
    <location>
        <begin position="101"/>
        <end position="254"/>
    </location>
</feature>
<dbReference type="InterPro" id="IPR046341">
    <property type="entry name" value="SET_dom_sf"/>
</dbReference>
<protein>
    <submittedName>
        <fullName evidence="3">SET domain-containing protein</fullName>
    </submittedName>
</protein>
<gene>
    <name evidence="3" type="ORF">FISHEDRAFT_61172</name>
</gene>
<reference evidence="3 4" key="1">
    <citation type="journal article" date="2015" name="Fungal Genet. Biol.">
        <title>Evolution of novel wood decay mechanisms in Agaricales revealed by the genome sequences of Fistulina hepatica and Cylindrobasidium torrendii.</title>
        <authorList>
            <person name="Floudas D."/>
            <person name="Held B.W."/>
            <person name="Riley R."/>
            <person name="Nagy L.G."/>
            <person name="Koehler G."/>
            <person name="Ransdell A.S."/>
            <person name="Younus H."/>
            <person name="Chow J."/>
            <person name="Chiniquy J."/>
            <person name="Lipzen A."/>
            <person name="Tritt A."/>
            <person name="Sun H."/>
            <person name="Haridas S."/>
            <person name="LaButti K."/>
            <person name="Ohm R.A."/>
            <person name="Kues U."/>
            <person name="Blanchette R.A."/>
            <person name="Grigoriev I.V."/>
            <person name="Minto R.E."/>
            <person name="Hibbett D.S."/>
        </authorList>
    </citation>
    <scope>NUCLEOTIDE SEQUENCE [LARGE SCALE GENOMIC DNA]</scope>
    <source>
        <strain evidence="3 4">ATCC 64428</strain>
    </source>
</reference>
<dbReference type="Pfam" id="PF00856">
    <property type="entry name" value="SET"/>
    <property type="match status" value="1"/>
</dbReference>
<dbReference type="SUPFAM" id="SSF82199">
    <property type="entry name" value="SET domain"/>
    <property type="match status" value="1"/>
</dbReference>
<evidence type="ECO:0000313" key="3">
    <source>
        <dbReference type="EMBL" id="KIY45454.1"/>
    </source>
</evidence>
<sequence length="422" mass="47678">MPSAVPPKPTNPRHHTRVSKDDHHLPDPPQETCDFINRRVRGNPHLCRPNFDYRAYCADRNYSTYEYSIGGTDGVAFVDAGVISLLPVAFLQSPCLPVTDASLEISQTENKGLGTFVRCKFSADETILLEHPSIVVPYLKATAMSLSELYTSLFEKLPPQSHKTLTSLFSSPLFDKLSRAEGIMFTNSIEIDLDVVQDKQPELNNHRAIFLHTSRINHSCAPNARVQWDYASFELSVIATRTINEGDEVTISYVDPRFPREARRQQLKETYGFDCQCDHCAKLATDEDSVKKSDAARLELLTAPPAPGVETWCLDTSSMLDDSLVNAHKRRLELIEQEGLEALGCQRHYDVLTVWYGALSDKKRFREWATKSMHTRMQGDPEIATMFGRWIQVPQTFPLWGERPSSPTKSKPSSPLTRHRAV</sequence>
<dbReference type="AlphaFoldDB" id="A0A0D7A4Z9"/>
<name>A0A0D7A4Z9_9AGAR</name>
<dbReference type="InterPro" id="IPR001214">
    <property type="entry name" value="SET_dom"/>
</dbReference>
<evidence type="ECO:0000259" key="2">
    <source>
        <dbReference type="PROSITE" id="PS50280"/>
    </source>
</evidence>
<feature type="region of interest" description="Disordered" evidence="1">
    <location>
        <begin position="398"/>
        <end position="422"/>
    </location>
</feature>